<accession>A0AAV8Y4Y5</accession>
<evidence type="ECO:0000313" key="1">
    <source>
        <dbReference type="EMBL" id="KAJ8945834.1"/>
    </source>
</evidence>
<organism evidence="1 2">
    <name type="scientific">Aromia moschata</name>
    <dbReference type="NCBI Taxonomy" id="1265417"/>
    <lineage>
        <taxon>Eukaryota</taxon>
        <taxon>Metazoa</taxon>
        <taxon>Ecdysozoa</taxon>
        <taxon>Arthropoda</taxon>
        <taxon>Hexapoda</taxon>
        <taxon>Insecta</taxon>
        <taxon>Pterygota</taxon>
        <taxon>Neoptera</taxon>
        <taxon>Endopterygota</taxon>
        <taxon>Coleoptera</taxon>
        <taxon>Polyphaga</taxon>
        <taxon>Cucujiformia</taxon>
        <taxon>Chrysomeloidea</taxon>
        <taxon>Cerambycidae</taxon>
        <taxon>Cerambycinae</taxon>
        <taxon>Callichromatini</taxon>
        <taxon>Aromia</taxon>
    </lineage>
</organism>
<dbReference type="AlphaFoldDB" id="A0AAV8Y4Y5"/>
<sequence>RTNHNLCRNLYNRLGKIGSFPPKSNHGTLKTITVEEFGILIRTNNHLWDSENPHPVKGRYFQCEFKVNICSGAISNFVIGPFELPPNLTGPRYLNCPQYHLNELLKDVPLALRENVVRQYLYKHCRHRWIGRGNEFVWPPRCPNLNPLYFSVWPNFKDLVYQEEVNSLRELRQRIQQAVNTFKNNRYILFNIQRHLRRCILKCIDVGGGHFLNLI</sequence>
<dbReference type="Proteomes" id="UP001162162">
    <property type="component" value="Unassembled WGS sequence"/>
</dbReference>
<name>A0AAV8Y4Y5_9CUCU</name>
<proteinExistence type="predicted"/>
<dbReference type="PANTHER" id="PTHR47326">
    <property type="entry name" value="TRANSPOSABLE ELEMENT TC3 TRANSPOSASE-LIKE PROTEIN"/>
    <property type="match status" value="1"/>
</dbReference>
<dbReference type="Gene3D" id="3.30.420.10">
    <property type="entry name" value="Ribonuclease H-like superfamily/Ribonuclease H"/>
    <property type="match status" value="1"/>
</dbReference>
<protein>
    <submittedName>
        <fullName evidence="1">Uncharacterized protein</fullName>
    </submittedName>
</protein>
<gene>
    <name evidence="1" type="ORF">NQ318_008719</name>
</gene>
<dbReference type="InterPro" id="IPR036397">
    <property type="entry name" value="RNaseH_sf"/>
</dbReference>
<keyword evidence="2" id="KW-1185">Reference proteome</keyword>
<comment type="caution">
    <text evidence="1">The sequence shown here is derived from an EMBL/GenBank/DDBJ whole genome shotgun (WGS) entry which is preliminary data.</text>
</comment>
<dbReference type="PANTHER" id="PTHR47326:SF1">
    <property type="entry name" value="HTH PSQ-TYPE DOMAIN-CONTAINING PROTEIN"/>
    <property type="match status" value="1"/>
</dbReference>
<reference evidence="1" key="1">
    <citation type="journal article" date="2023" name="Insect Mol. Biol.">
        <title>Genome sequencing provides insights into the evolution of gene families encoding plant cell wall-degrading enzymes in longhorned beetles.</title>
        <authorList>
            <person name="Shin N.R."/>
            <person name="Okamura Y."/>
            <person name="Kirsch R."/>
            <person name="Pauchet Y."/>
        </authorList>
    </citation>
    <scope>NUCLEOTIDE SEQUENCE</scope>
    <source>
        <strain evidence="1">AMC_N1</strain>
    </source>
</reference>
<evidence type="ECO:0000313" key="2">
    <source>
        <dbReference type="Proteomes" id="UP001162162"/>
    </source>
</evidence>
<feature type="non-terminal residue" evidence="1">
    <location>
        <position position="1"/>
    </location>
</feature>
<dbReference type="EMBL" id="JAPWTK010000206">
    <property type="protein sequence ID" value="KAJ8945834.1"/>
    <property type="molecule type" value="Genomic_DNA"/>
</dbReference>
<dbReference type="GO" id="GO:0003676">
    <property type="term" value="F:nucleic acid binding"/>
    <property type="evidence" value="ECO:0007669"/>
    <property type="project" value="InterPro"/>
</dbReference>